<dbReference type="PANTHER" id="PTHR30012:SF0">
    <property type="entry name" value="TYPE II SECRETION SYSTEM PROTEIN F-RELATED"/>
    <property type="match status" value="1"/>
</dbReference>
<dbReference type="AlphaFoldDB" id="A0A3E2TJH0"/>
<evidence type="ECO:0000313" key="10">
    <source>
        <dbReference type="Proteomes" id="UP000261011"/>
    </source>
</evidence>
<name>A0A3E2TJH0_9FIRM</name>
<dbReference type="PRINTS" id="PR00812">
    <property type="entry name" value="BCTERIALGSPF"/>
</dbReference>
<protein>
    <submittedName>
        <fullName evidence="9">Type II secretion system F family protein</fullName>
    </submittedName>
</protein>
<dbReference type="InterPro" id="IPR003004">
    <property type="entry name" value="GspF/PilC"/>
</dbReference>
<dbReference type="Proteomes" id="UP000261011">
    <property type="component" value="Unassembled WGS sequence"/>
</dbReference>
<dbReference type="InterPro" id="IPR042094">
    <property type="entry name" value="T2SS_GspF_sf"/>
</dbReference>
<reference evidence="9 10" key="1">
    <citation type="submission" date="2018-08" db="EMBL/GenBank/DDBJ databases">
        <title>A genome reference for cultivated species of the human gut microbiota.</title>
        <authorList>
            <person name="Zou Y."/>
            <person name="Xue W."/>
            <person name="Luo G."/>
        </authorList>
    </citation>
    <scope>NUCLEOTIDE SEQUENCE [LARGE SCALE GENOMIC DNA]</scope>
    <source>
        <strain evidence="9 10">OF01-3</strain>
    </source>
</reference>
<comment type="caution">
    <text evidence="9">The sequence shown here is derived from an EMBL/GenBank/DDBJ whole genome shotgun (WGS) entry which is preliminary data.</text>
</comment>
<dbReference type="OrthoDB" id="9805682at2"/>
<evidence type="ECO:0000256" key="6">
    <source>
        <dbReference type="ARBA" id="ARBA00023136"/>
    </source>
</evidence>
<feature type="domain" description="Type II secretion system protein GspF" evidence="8">
    <location>
        <begin position="30"/>
        <end position="153"/>
    </location>
</feature>
<evidence type="ECO:0000256" key="3">
    <source>
        <dbReference type="ARBA" id="ARBA00022475"/>
    </source>
</evidence>
<evidence type="ECO:0000256" key="7">
    <source>
        <dbReference type="SAM" id="Phobius"/>
    </source>
</evidence>
<organism evidence="9 10">
    <name type="scientific">Anaerococcus nagyae</name>
    <dbReference type="NCBI Taxonomy" id="1755241"/>
    <lineage>
        <taxon>Bacteria</taxon>
        <taxon>Bacillati</taxon>
        <taxon>Bacillota</taxon>
        <taxon>Tissierellia</taxon>
        <taxon>Tissierellales</taxon>
        <taxon>Peptoniphilaceae</taxon>
        <taxon>Anaerococcus</taxon>
    </lineage>
</organism>
<comment type="subcellular location">
    <subcellularLocation>
        <location evidence="1">Cell membrane</location>
        <topology evidence="1">Multi-pass membrane protein</topology>
    </subcellularLocation>
</comment>
<proteinExistence type="inferred from homology"/>
<keyword evidence="5 7" id="KW-1133">Transmembrane helix</keyword>
<evidence type="ECO:0000313" key="9">
    <source>
        <dbReference type="EMBL" id="RGB77133.1"/>
    </source>
</evidence>
<evidence type="ECO:0000256" key="2">
    <source>
        <dbReference type="ARBA" id="ARBA00005745"/>
    </source>
</evidence>
<dbReference type="GO" id="GO:0005886">
    <property type="term" value="C:plasma membrane"/>
    <property type="evidence" value="ECO:0007669"/>
    <property type="project" value="UniProtKB-SubCell"/>
</dbReference>
<dbReference type="Pfam" id="PF00482">
    <property type="entry name" value="T2SSF"/>
    <property type="match status" value="2"/>
</dbReference>
<comment type="similarity">
    <text evidence="2">Belongs to the GSP F family.</text>
</comment>
<feature type="domain" description="Type II secretion system protein GspF" evidence="8">
    <location>
        <begin position="233"/>
        <end position="355"/>
    </location>
</feature>
<keyword evidence="3" id="KW-1003">Cell membrane</keyword>
<evidence type="ECO:0000256" key="4">
    <source>
        <dbReference type="ARBA" id="ARBA00022692"/>
    </source>
</evidence>
<evidence type="ECO:0000256" key="1">
    <source>
        <dbReference type="ARBA" id="ARBA00004651"/>
    </source>
</evidence>
<dbReference type="RefSeq" id="WP_117520811.1">
    <property type="nucleotide sequence ID" value="NZ_QVEU01000002.1"/>
</dbReference>
<dbReference type="InterPro" id="IPR018076">
    <property type="entry name" value="T2SS_GspF_dom"/>
</dbReference>
<gene>
    <name evidence="9" type="ORF">DXA39_02600</name>
</gene>
<keyword evidence="6 7" id="KW-0472">Membrane</keyword>
<evidence type="ECO:0000256" key="5">
    <source>
        <dbReference type="ARBA" id="ARBA00022989"/>
    </source>
</evidence>
<feature type="transmembrane region" description="Helical" evidence="7">
    <location>
        <begin position="183"/>
        <end position="201"/>
    </location>
</feature>
<feature type="transmembrane region" description="Helical" evidence="7">
    <location>
        <begin position="336"/>
        <end position="357"/>
    </location>
</feature>
<feature type="transmembrane region" description="Helical" evidence="7">
    <location>
        <begin position="130"/>
        <end position="152"/>
    </location>
</feature>
<keyword evidence="10" id="KW-1185">Reference proteome</keyword>
<accession>A0A3E2TJH0</accession>
<dbReference type="EMBL" id="QVEU01000002">
    <property type="protein sequence ID" value="RGB77133.1"/>
    <property type="molecule type" value="Genomic_DNA"/>
</dbReference>
<keyword evidence="4 7" id="KW-0812">Transmembrane</keyword>
<dbReference type="Gene3D" id="1.20.81.30">
    <property type="entry name" value="Type II secretion system (T2SS), domain F"/>
    <property type="match status" value="2"/>
</dbReference>
<sequence>MNRLDKNKIKNVLNKDISSTKINSRILSLFLKQLSLLLSSGIGLDKSLSIIEKQNLDKKLTKVLVNINQDLDNGCSIYDAFCNNRKFFDPLIIAFIKSGDESGKMAEILDELSFYIEEDSKNKAVFKQALIYPIILLVVCIAIVGLLVNFVLPTFQDVFDSSGHSLPKATIILMEIANFFKDYGLVFMIFIVSIVISILILRKDKYMRFKLDKFNFLKLPFFKFRRLKLEYQFTSLLYILRRGDINIVSSLYIIKDSFTNTYIKMIIDELIIDLKNGYDLSSSLANKNLFSPLFLSMIKIGEDSGNLIESLKKSSEYYANDYIYKLRRMSQVAEPVIIILMSLIVAFVVFSVAIPIFDSVNNIAY</sequence>
<evidence type="ECO:0000259" key="8">
    <source>
        <dbReference type="Pfam" id="PF00482"/>
    </source>
</evidence>
<dbReference type="PANTHER" id="PTHR30012">
    <property type="entry name" value="GENERAL SECRETION PATHWAY PROTEIN"/>
    <property type="match status" value="1"/>
</dbReference>